<proteinExistence type="predicted"/>
<name>A0A158DXX1_9BURK</name>
<feature type="transmembrane region" description="Helical" evidence="1">
    <location>
        <begin position="170"/>
        <end position="190"/>
    </location>
</feature>
<dbReference type="EMBL" id="FCOI02000056">
    <property type="protein sequence ID" value="SAK98567.1"/>
    <property type="molecule type" value="Genomic_DNA"/>
</dbReference>
<evidence type="ECO:0000313" key="3">
    <source>
        <dbReference type="Proteomes" id="UP000054624"/>
    </source>
</evidence>
<keyword evidence="1" id="KW-1133">Transmembrane helix</keyword>
<keyword evidence="1" id="KW-0812">Transmembrane</keyword>
<dbReference type="Proteomes" id="UP000054624">
    <property type="component" value="Unassembled WGS sequence"/>
</dbReference>
<sequence length="357" mass="39412">MAPATRRFILTPRNDIRRVQSRLLSIVAITAWCALAWLWLWPQLDGHYAADHGRITVDVTHHRGETQVTLSRERDDGEAKITRFLTTAGFSKVQFGDGLATQELVFQPLETNHYRLITGCGWVSLDKQTTASALVRSHPYGAVMFVALCMIAFMLHVVNEKAKSEPEVIYPMWVAYFGALFGSSFVLVAAGESGIFGFDGEPRNALARGILATVEYSLDLQREVCLLLGLLAFISLTQWCAYLLAGLSGAARRPRFIWTTWKWVALLTAKALISASAVALSIVLVGGHYGWLNAEPLNIVGDALTCLLLLVPGLVVFCMVPVKSTSGRPSSKGTRSVHRWMVRRMRKQPSDVAAKPK</sequence>
<evidence type="ECO:0000256" key="1">
    <source>
        <dbReference type="SAM" id="Phobius"/>
    </source>
</evidence>
<gene>
    <name evidence="2" type="ORF">AWB76_07550</name>
</gene>
<evidence type="ECO:0000313" key="2">
    <source>
        <dbReference type="EMBL" id="SAK98567.1"/>
    </source>
</evidence>
<organism evidence="2 3">
    <name type="scientific">Caballeronia temeraria</name>
    <dbReference type="NCBI Taxonomy" id="1777137"/>
    <lineage>
        <taxon>Bacteria</taxon>
        <taxon>Pseudomonadati</taxon>
        <taxon>Pseudomonadota</taxon>
        <taxon>Betaproteobacteria</taxon>
        <taxon>Burkholderiales</taxon>
        <taxon>Burkholderiaceae</taxon>
        <taxon>Caballeronia</taxon>
    </lineage>
</organism>
<feature type="transmembrane region" description="Helical" evidence="1">
    <location>
        <begin position="226"/>
        <end position="251"/>
    </location>
</feature>
<feature type="transmembrane region" description="Helical" evidence="1">
    <location>
        <begin position="263"/>
        <end position="287"/>
    </location>
</feature>
<feature type="transmembrane region" description="Helical" evidence="1">
    <location>
        <begin position="21"/>
        <end position="40"/>
    </location>
</feature>
<dbReference type="AlphaFoldDB" id="A0A158DXX1"/>
<keyword evidence="3" id="KW-1185">Reference proteome</keyword>
<feature type="transmembrane region" description="Helical" evidence="1">
    <location>
        <begin position="299"/>
        <end position="322"/>
    </location>
</feature>
<keyword evidence="1" id="KW-0472">Membrane</keyword>
<reference evidence="3" key="1">
    <citation type="submission" date="2016-01" db="EMBL/GenBank/DDBJ databases">
        <authorList>
            <person name="Peeters Charlotte."/>
        </authorList>
    </citation>
    <scope>NUCLEOTIDE SEQUENCE [LARGE SCALE GENOMIC DNA]</scope>
</reference>
<accession>A0A158DXX1</accession>
<protein>
    <submittedName>
        <fullName evidence="2">Uncharacterized protein</fullName>
    </submittedName>
</protein>
<feature type="transmembrane region" description="Helical" evidence="1">
    <location>
        <begin position="140"/>
        <end position="158"/>
    </location>
</feature>